<dbReference type="PANTHER" id="PTHR11527">
    <property type="entry name" value="HEAT-SHOCK PROTEIN 20 FAMILY MEMBER"/>
    <property type="match status" value="1"/>
</dbReference>
<organism evidence="4 5">
    <name type="scientific">Paralimibaculum aggregatum</name>
    <dbReference type="NCBI Taxonomy" id="3036245"/>
    <lineage>
        <taxon>Bacteria</taxon>
        <taxon>Pseudomonadati</taxon>
        <taxon>Pseudomonadota</taxon>
        <taxon>Alphaproteobacteria</taxon>
        <taxon>Rhodobacterales</taxon>
        <taxon>Paracoccaceae</taxon>
        <taxon>Paralimibaculum</taxon>
    </lineage>
</organism>
<evidence type="ECO:0000313" key="5">
    <source>
        <dbReference type="Proteomes" id="UP001239909"/>
    </source>
</evidence>
<dbReference type="CDD" id="cd06464">
    <property type="entry name" value="ACD_sHsps-like"/>
    <property type="match status" value="1"/>
</dbReference>
<evidence type="ECO:0000259" key="3">
    <source>
        <dbReference type="PROSITE" id="PS01031"/>
    </source>
</evidence>
<accession>A0ABQ6LPE8</accession>
<sequence>MIEKSHGPGWWPDVFEPFRQATQQIADWFSPRSDAAAHENAYRIGLELPGVRQDDIEIELHDGVLTVKGEKRSERTEKTEGYFFSERQFGRFQRSFRLPADAAAEGISADFTDGVLTVTVPKAAPDAPKPQKIRIGG</sequence>
<evidence type="ECO:0000256" key="1">
    <source>
        <dbReference type="PROSITE-ProRule" id="PRU00285"/>
    </source>
</evidence>
<dbReference type="RefSeq" id="WP_285674087.1">
    <property type="nucleotide sequence ID" value="NZ_BSYI01000046.1"/>
</dbReference>
<dbReference type="Pfam" id="PF00011">
    <property type="entry name" value="HSP20"/>
    <property type="match status" value="1"/>
</dbReference>
<comment type="similarity">
    <text evidence="1 2">Belongs to the small heat shock protein (HSP20) family.</text>
</comment>
<dbReference type="InterPro" id="IPR002068">
    <property type="entry name" value="A-crystallin/Hsp20_dom"/>
</dbReference>
<name>A0ABQ6LPE8_9RHOB</name>
<dbReference type="SUPFAM" id="SSF49764">
    <property type="entry name" value="HSP20-like chaperones"/>
    <property type="match status" value="1"/>
</dbReference>
<protein>
    <recommendedName>
        <fullName evidence="3">SHSP domain-containing protein</fullName>
    </recommendedName>
</protein>
<dbReference type="InterPro" id="IPR008978">
    <property type="entry name" value="HSP20-like_chaperone"/>
</dbReference>
<dbReference type="EMBL" id="BSYI01000046">
    <property type="protein sequence ID" value="GMG84912.1"/>
    <property type="molecule type" value="Genomic_DNA"/>
</dbReference>
<dbReference type="PROSITE" id="PS01031">
    <property type="entry name" value="SHSP"/>
    <property type="match status" value="1"/>
</dbReference>
<evidence type="ECO:0000256" key="2">
    <source>
        <dbReference type="RuleBase" id="RU003616"/>
    </source>
</evidence>
<comment type="caution">
    <text evidence="4">The sequence shown here is derived from an EMBL/GenBank/DDBJ whole genome shotgun (WGS) entry which is preliminary data.</text>
</comment>
<proteinExistence type="inferred from homology"/>
<reference evidence="4 5" key="1">
    <citation type="submission" date="2023-04" db="EMBL/GenBank/DDBJ databases">
        <title>Marinoamorphus aggregata gen. nov., sp. Nov., isolate from tissue of brittle star Ophioplocus japonicus.</title>
        <authorList>
            <person name="Kawano K."/>
            <person name="Sawayama S."/>
            <person name="Nakagawa S."/>
        </authorList>
    </citation>
    <scope>NUCLEOTIDE SEQUENCE [LARGE SCALE GENOMIC DNA]</scope>
    <source>
        <strain evidence="4 5">NKW23</strain>
    </source>
</reference>
<dbReference type="Proteomes" id="UP001239909">
    <property type="component" value="Unassembled WGS sequence"/>
</dbReference>
<dbReference type="InterPro" id="IPR031107">
    <property type="entry name" value="Small_HSP"/>
</dbReference>
<gene>
    <name evidence="4" type="ORF">LNKW23_41280</name>
</gene>
<feature type="domain" description="SHSP" evidence="3">
    <location>
        <begin position="24"/>
        <end position="137"/>
    </location>
</feature>
<dbReference type="Gene3D" id="2.60.40.790">
    <property type="match status" value="1"/>
</dbReference>
<evidence type="ECO:0000313" key="4">
    <source>
        <dbReference type="EMBL" id="GMG84912.1"/>
    </source>
</evidence>
<keyword evidence="5" id="KW-1185">Reference proteome</keyword>